<name>A0A3M7SNM8_BRAPC</name>
<evidence type="ECO:0000313" key="3">
    <source>
        <dbReference type="Proteomes" id="UP000276133"/>
    </source>
</evidence>
<reference evidence="2 3" key="1">
    <citation type="journal article" date="2018" name="Sci. Rep.">
        <title>Genomic signatures of local adaptation to the degree of environmental predictability in rotifers.</title>
        <authorList>
            <person name="Franch-Gras L."/>
            <person name="Hahn C."/>
            <person name="Garcia-Roger E.M."/>
            <person name="Carmona M.J."/>
            <person name="Serra M."/>
            <person name="Gomez A."/>
        </authorList>
    </citation>
    <scope>NUCLEOTIDE SEQUENCE [LARGE SCALE GENOMIC DNA]</scope>
    <source>
        <strain evidence="2">HYR1</strain>
    </source>
</reference>
<sequence length="152" mass="17240">MPALSDEFQVDQSVHEKAKLQDTVAKRRMKVYNDNKLRACPNNFKVGEMVLLKCEFGSVLKSQIPYLIQIRLVLSRNASLIRRYILIVLNDLSSEDFVFGKATNKNSVLDETLGDVLKDEGKLDSDGFQISEEGEELEVDGQGREDLEEEQT</sequence>
<dbReference type="EMBL" id="REGN01001040">
    <property type="protein sequence ID" value="RNA37451.1"/>
    <property type="molecule type" value="Genomic_DNA"/>
</dbReference>
<keyword evidence="3" id="KW-1185">Reference proteome</keyword>
<organism evidence="2 3">
    <name type="scientific">Brachionus plicatilis</name>
    <name type="common">Marine rotifer</name>
    <name type="synonym">Brachionus muelleri</name>
    <dbReference type="NCBI Taxonomy" id="10195"/>
    <lineage>
        <taxon>Eukaryota</taxon>
        <taxon>Metazoa</taxon>
        <taxon>Spiralia</taxon>
        <taxon>Gnathifera</taxon>
        <taxon>Rotifera</taxon>
        <taxon>Eurotatoria</taxon>
        <taxon>Monogononta</taxon>
        <taxon>Pseudotrocha</taxon>
        <taxon>Ploima</taxon>
        <taxon>Brachionidae</taxon>
        <taxon>Brachionus</taxon>
    </lineage>
</organism>
<proteinExistence type="predicted"/>
<comment type="caution">
    <text evidence="2">The sequence shown here is derived from an EMBL/GenBank/DDBJ whole genome shotgun (WGS) entry which is preliminary data.</text>
</comment>
<evidence type="ECO:0000313" key="2">
    <source>
        <dbReference type="EMBL" id="RNA37451.1"/>
    </source>
</evidence>
<dbReference type="AlphaFoldDB" id="A0A3M7SNM8"/>
<dbReference type="Proteomes" id="UP000276133">
    <property type="component" value="Unassembled WGS sequence"/>
</dbReference>
<accession>A0A3M7SNM8</accession>
<feature type="region of interest" description="Disordered" evidence="1">
    <location>
        <begin position="120"/>
        <end position="152"/>
    </location>
</feature>
<protein>
    <submittedName>
        <fullName evidence="2">Uncharacterized protein</fullName>
    </submittedName>
</protein>
<gene>
    <name evidence="2" type="ORF">BpHYR1_031967</name>
</gene>
<evidence type="ECO:0000256" key="1">
    <source>
        <dbReference type="SAM" id="MobiDB-lite"/>
    </source>
</evidence>